<name>A0A0D9V1U6_9ORYZ</name>
<feature type="transmembrane region" description="Helical" evidence="6">
    <location>
        <begin position="111"/>
        <end position="130"/>
    </location>
</feature>
<dbReference type="GO" id="GO:0022857">
    <property type="term" value="F:transmembrane transporter activity"/>
    <property type="evidence" value="ECO:0007669"/>
    <property type="project" value="InterPro"/>
</dbReference>
<evidence type="ECO:0000256" key="6">
    <source>
        <dbReference type="RuleBase" id="RU363077"/>
    </source>
</evidence>
<dbReference type="InterPro" id="IPR000620">
    <property type="entry name" value="EamA_dom"/>
</dbReference>
<organism evidence="9 10">
    <name type="scientific">Leersia perrieri</name>
    <dbReference type="NCBI Taxonomy" id="77586"/>
    <lineage>
        <taxon>Eukaryota</taxon>
        <taxon>Viridiplantae</taxon>
        <taxon>Streptophyta</taxon>
        <taxon>Embryophyta</taxon>
        <taxon>Tracheophyta</taxon>
        <taxon>Spermatophyta</taxon>
        <taxon>Magnoliopsida</taxon>
        <taxon>Liliopsida</taxon>
        <taxon>Poales</taxon>
        <taxon>Poaceae</taxon>
        <taxon>BOP clade</taxon>
        <taxon>Oryzoideae</taxon>
        <taxon>Oryzeae</taxon>
        <taxon>Oryzinae</taxon>
        <taxon>Leersia</taxon>
    </lineage>
</organism>
<dbReference type="Pfam" id="PF00892">
    <property type="entry name" value="EamA"/>
    <property type="match status" value="2"/>
</dbReference>
<feature type="transmembrane region" description="Helical" evidence="6">
    <location>
        <begin position="158"/>
        <end position="178"/>
    </location>
</feature>
<feature type="compositionally biased region" description="Basic and acidic residues" evidence="7">
    <location>
        <begin position="336"/>
        <end position="345"/>
    </location>
</feature>
<dbReference type="Proteomes" id="UP000032180">
    <property type="component" value="Chromosome 1"/>
</dbReference>
<reference evidence="10" key="2">
    <citation type="submission" date="2013-12" db="EMBL/GenBank/DDBJ databases">
        <authorList>
            <person name="Yu Y."/>
            <person name="Lee S."/>
            <person name="de Baynast K."/>
            <person name="Wissotski M."/>
            <person name="Liu L."/>
            <person name="Talag J."/>
            <person name="Goicoechea J."/>
            <person name="Angelova A."/>
            <person name="Jetty R."/>
            <person name="Kudrna D."/>
            <person name="Golser W."/>
            <person name="Rivera L."/>
            <person name="Zhang J."/>
            <person name="Wing R."/>
        </authorList>
    </citation>
    <scope>NUCLEOTIDE SEQUENCE</scope>
</reference>
<feature type="transmembrane region" description="Helical" evidence="6">
    <location>
        <begin position="49"/>
        <end position="75"/>
    </location>
</feature>
<feature type="transmembrane region" description="Helical" evidence="6">
    <location>
        <begin position="223"/>
        <end position="242"/>
    </location>
</feature>
<dbReference type="SUPFAM" id="SSF103481">
    <property type="entry name" value="Multidrug resistance efflux transporter EmrE"/>
    <property type="match status" value="1"/>
</dbReference>
<feature type="domain" description="EamA" evidence="8">
    <location>
        <begin position="160"/>
        <end position="297"/>
    </location>
</feature>
<evidence type="ECO:0000256" key="3">
    <source>
        <dbReference type="ARBA" id="ARBA00022692"/>
    </source>
</evidence>
<evidence type="ECO:0000256" key="1">
    <source>
        <dbReference type="ARBA" id="ARBA00004141"/>
    </source>
</evidence>
<evidence type="ECO:0000256" key="7">
    <source>
        <dbReference type="SAM" id="MobiDB-lite"/>
    </source>
</evidence>
<evidence type="ECO:0000256" key="4">
    <source>
        <dbReference type="ARBA" id="ARBA00022989"/>
    </source>
</evidence>
<reference evidence="9" key="3">
    <citation type="submission" date="2015-04" db="UniProtKB">
        <authorList>
            <consortium name="EnsemblPlants"/>
        </authorList>
    </citation>
    <scope>IDENTIFICATION</scope>
</reference>
<keyword evidence="5 6" id="KW-0472">Membrane</keyword>
<comment type="similarity">
    <text evidence="2 6">Belongs to the drug/metabolite transporter (DMT) superfamily. Plant drug/metabolite exporter (P-DME) (TC 2.A.7.4) family.</text>
</comment>
<comment type="subcellular location">
    <subcellularLocation>
        <location evidence="1 6">Membrane</location>
        <topology evidence="1 6">Multi-pass membrane protein</topology>
    </subcellularLocation>
</comment>
<keyword evidence="10" id="KW-1185">Reference proteome</keyword>
<keyword evidence="4 6" id="KW-1133">Transmembrane helix</keyword>
<dbReference type="EnsemblPlants" id="LPERR01G16400.3">
    <property type="protein sequence ID" value="LPERR01G16400.3"/>
    <property type="gene ID" value="LPERR01G16400"/>
</dbReference>
<evidence type="ECO:0000313" key="10">
    <source>
        <dbReference type="Proteomes" id="UP000032180"/>
    </source>
</evidence>
<sequence length="345" mass="37371">MQILTKVAFSQGTSTSVLVFYRHIVAIVVLLPVALAVERKTAPPLSTKVCLKLFVHALYGMSASMNISCIGLNYASATSASAIQNLVPVLTFFLAVLLGMESLKLKMCHGVIKVSGVVFCAVGVTVLALYQGPDLKSFINHRLFPHANSAGTHSPRNWILGILLQSLATLMWALWVVLQGPLLEEYPSKLLNTTLQIVFSAVQSFFMALMIERDFSRWKLGFDIGLIAIIYCGIVVSAISFYMQIWVIDKRGPVFLCMTVPLTLVVTIILSFLIGEAVSLGSIISGALMVAGLYTVLWGKRIEQAGISSQGGVGEETARCDLEEQETAAPVPASQDVKEKINAMS</sequence>
<feature type="transmembrane region" description="Helical" evidence="6">
    <location>
        <begin position="280"/>
        <end position="299"/>
    </location>
</feature>
<dbReference type="HOGENOM" id="CLU_025359_1_0_1"/>
<dbReference type="InterPro" id="IPR030184">
    <property type="entry name" value="WAT1-related"/>
</dbReference>
<dbReference type="InterPro" id="IPR037185">
    <property type="entry name" value="EmrE-like"/>
</dbReference>
<evidence type="ECO:0000256" key="5">
    <source>
        <dbReference type="ARBA" id="ARBA00023136"/>
    </source>
</evidence>
<dbReference type="Gramene" id="LPERR01G16400.3">
    <property type="protein sequence ID" value="LPERR01G16400.3"/>
    <property type="gene ID" value="LPERR01G16400"/>
</dbReference>
<protein>
    <recommendedName>
        <fullName evidence="6">WAT1-related protein</fullName>
    </recommendedName>
</protein>
<accession>A0A0D9V1U6</accession>
<feature type="transmembrane region" description="Helical" evidence="6">
    <location>
        <begin position="254"/>
        <end position="274"/>
    </location>
</feature>
<proteinExistence type="inferred from homology"/>
<keyword evidence="3 6" id="KW-0812">Transmembrane</keyword>
<feature type="transmembrane region" description="Helical" evidence="6">
    <location>
        <begin position="81"/>
        <end position="99"/>
    </location>
</feature>
<reference evidence="9 10" key="1">
    <citation type="submission" date="2012-08" db="EMBL/GenBank/DDBJ databases">
        <title>Oryza genome evolution.</title>
        <authorList>
            <person name="Wing R.A."/>
        </authorList>
    </citation>
    <scope>NUCLEOTIDE SEQUENCE</scope>
</reference>
<feature type="transmembrane region" description="Helical" evidence="6">
    <location>
        <begin position="190"/>
        <end position="211"/>
    </location>
</feature>
<evidence type="ECO:0000313" key="9">
    <source>
        <dbReference type="EnsemblPlants" id="LPERR01G16400.3"/>
    </source>
</evidence>
<feature type="domain" description="EamA" evidence="8">
    <location>
        <begin position="5"/>
        <end position="112"/>
    </location>
</feature>
<dbReference type="PANTHER" id="PTHR31218">
    <property type="entry name" value="WAT1-RELATED PROTEIN"/>
    <property type="match status" value="1"/>
</dbReference>
<feature type="transmembrane region" description="Helical" evidence="6">
    <location>
        <begin position="20"/>
        <end position="37"/>
    </location>
</feature>
<dbReference type="GO" id="GO:0016020">
    <property type="term" value="C:membrane"/>
    <property type="evidence" value="ECO:0007669"/>
    <property type="project" value="UniProtKB-SubCell"/>
</dbReference>
<evidence type="ECO:0000259" key="8">
    <source>
        <dbReference type="Pfam" id="PF00892"/>
    </source>
</evidence>
<dbReference type="AlphaFoldDB" id="A0A0D9V1U6"/>
<feature type="region of interest" description="Disordered" evidence="7">
    <location>
        <begin position="324"/>
        <end position="345"/>
    </location>
</feature>
<evidence type="ECO:0000256" key="2">
    <source>
        <dbReference type="ARBA" id="ARBA00007635"/>
    </source>
</evidence>